<accession>A0AA45HJ38</accession>
<dbReference type="HAMAP" id="MF_00074">
    <property type="entry name" value="16SrRNA_methyltr_G"/>
    <property type="match status" value="1"/>
</dbReference>
<reference evidence="7 8" key="1">
    <citation type="submission" date="2018-05" db="EMBL/GenBank/DDBJ databases">
        <title>Genomic Encyclopedia of Type Strains, Phase IV (KMG-IV): sequencing the most valuable type-strain genomes for metagenomic binning, comparative biology and taxonomic classification.</title>
        <authorList>
            <person name="Goeker M."/>
        </authorList>
    </citation>
    <scope>NUCLEOTIDE SEQUENCE [LARGE SCALE GENOMIC DNA]</scope>
    <source>
        <strain evidence="7 8">DSM 24906</strain>
    </source>
</reference>
<dbReference type="SUPFAM" id="SSF53335">
    <property type="entry name" value="S-adenosyl-L-methionine-dependent methyltransferases"/>
    <property type="match status" value="1"/>
</dbReference>
<protein>
    <recommendedName>
        <fullName evidence="6">Ribosomal RNA small subunit methyltransferase G</fullName>
        <ecNumber evidence="6">2.1.1.-</ecNumber>
    </recommendedName>
    <alternativeName>
        <fullName evidence="6">16S rRNA 7-methylguanosine methyltransferase</fullName>
        <shortName evidence="6">16S rRNA m7G methyltransferase</shortName>
    </alternativeName>
</protein>
<dbReference type="RefSeq" id="WP_109604303.1">
    <property type="nucleotide sequence ID" value="NZ_JAMHJO010000003.1"/>
</dbReference>
<keyword evidence="5 6" id="KW-0949">S-adenosyl-L-methionine</keyword>
<sequence length="241" mass="27904">MFLDEKYVKIMESYSLDIENNKLQQISYYLNMLLNYPANLTAIKDKYIAFEYHVIDSILAAEKTDEFSNAKIIADLGSGGGIPGIIWAILYPEKTFYLVDSIGKKTEALKKFYHELKLKNVNVINKRIEEFARENISKFDIVSSRALARADIALEYSALATKRNGYIALFKGPLYMEEEQKFAKKASKLLKVKEEKIIKYNLFEEEQKDRYMIIFKKYDKTPLKYPRETGVPNKMPLGGSK</sequence>
<comment type="similarity">
    <text evidence="6">Belongs to the methyltransferase superfamily. RNA methyltransferase RsmG family.</text>
</comment>
<keyword evidence="3 6" id="KW-0489">Methyltransferase</keyword>
<evidence type="ECO:0000313" key="8">
    <source>
        <dbReference type="Proteomes" id="UP000245921"/>
    </source>
</evidence>
<evidence type="ECO:0000256" key="6">
    <source>
        <dbReference type="HAMAP-Rule" id="MF_00074"/>
    </source>
</evidence>
<evidence type="ECO:0000256" key="1">
    <source>
        <dbReference type="ARBA" id="ARBA00022490"/>
    </source>
</evidence>
<keyword evidence="2 6" id="KW-0698">rRNA processing</keyword>
<comment type="subcellular location">
    <subcellularLocation>
        <location evidence="6">Cytoplasm</location>
    </subcellularLocation>
</comment>
<comment type="caution">
    <text evidence="7">The sequence shown here is derived from an EMBL/GenBank/DDBJ whole genome shotgun (WGS) entry which is preliminary data.</text>
</comment>
<evidence type="ECO:0000313" key="7">
    <source>
        <dbReference type="EMBL" id="PWJ95385.1"/>
    </source>
</evidence>
<dbReference type="Proteomes" id="UP000245921">
    <property type="component" value="Unassembled WGS sequence"/>
</dbReference>
<dbReference type="EC" id="2.1.1.-" evidence="6"/>
<dbReference type="GO" id="GO:0005829">
    <property type="term" value="C:cytosol"/>
    <property type="evidence" value="ECO:0007669"/>
    <property type="project" value="TreeGrafter"/>
</dbReference>
<dbReference type="EMBL" id="QGGI01000005">
    <property type="protein sequence ID" value="PWJ95385.1"/>
    <property type="molecule type" value="Genomic_DNA"/>
</dbReference>
<feature type="binding site" evidence="6">
    <location>
        <position position="145"/>
    </location>
    <ligand>
        <name>S-adenosyl-L-methionine</name>
        <dbReference type="ChEBI" id="CHEBI:59789"/>
    </ligand>
</feature>
<organism evidence="7 8">
    <name type="scientific">Oceanotoga teriensis</name>
    <dbReference type="NCBI Taxonomy" id="515440"/>
    <lineage>
        <taxon>Bacteria</taxon>
        <taxon>Thermotogati</taxon>
        <taxon>Thermotogota</taxon>
        <taxon>Thermotogae</taxon>
        <taxon>Petrotogales</taxon>
        <taxon>Petrotogaceae</taxon>
        <taxon>Oceanotoga</taxon>
    </lineage>
</organism>
<feature type="binding site" evidence="6">
    <location>
        <position position="77"/>
    </location>
    <ligand>
        <name>S-adenosyl-L-methionine</name>
        <dbReference type="ChEBI" id="CHEBI:59789"/>
    </ligand>
</feature>
<keyword evidence="8" id="KW-1185">Reference proteome</keyword>
<keyword evidence="4 6" id="KW-0808">Transferase</keyword>
<evidence type="ECO:0000256" key="3">
    <source>
        <dbReference type="ARBA" id="ARBA00022603"/>
    </source>
</evidence>
<dbReference type="Gene3D" id="3.40.50.150">
    <property type="entry name" value="Vaccinia Virus protein VP39"/>
    <property type="match status" value="1"/>
</dbReference>
<dbReference type="PANTHER" id="PTHR31760:SF0">
    <property type="entry name" value="S-ADENOSYL-L-METHIONINE-DEPENDENT METHYLTRANSFERASES SUPERFAMILY PROTEIN"/>
    <property type="match status" value="1"/>
</dbReference>
<comment type="function">
    <text evidence="6">Specifically methylates the N7 position of a guanine in 16S rRNA.</text>
</comment>
<name>A0AA45HJ38_9BACT</name>
<dbReference type="NCBIfam" id="TIGR00138">
    <property type="entry name" value="rsmG_gidB"/>
    <property type="match status" value="1"/>
</dbReference>
<keyword evidence="1 6" id="KW-0963">Cytoplasm</keyword>
<dbReference type="PIRSF" id="PIRSF003078">
    <property type="entry name" value="GidB"/>
    <property type="match status" value="1"/>
</dbReference>
<dbReference type="InterPro" id="IPR029063">
    <property type="entry name" value="SAM-dependent_MTases_sf"/>
</dbReference>
<dbReference type="GO" id="GO:0070043">
    <property type="term" value="F:rRNA (guanine-N7-)-methyltransferase activity"/>
    <property type="evidence" value="ECO:0007669"/>
    <property type="project" value="UniProtKB-UniRule"/>
</dbReference>
<dbReference type="AlphaFoldDB" id="A0AA45HJ38"/>
<gene>
    <name evidence="6" type="primary">rsmG</name>
    <name evidence="7" type="ORF">C7380_10511</name>
</gene>
<dbReference type="Pfam" id="PF02527">
    <property type="entry name" value="GidB"/>
    <property type="match status" value="1"/>
</dbReference>
<comment type="caution">
    <text evidence="6">Lacks conserved residue(s) required for the propagation of feature annotation.</text>
</comment>
<dbReference type="PANTHER" id="PTHR31760">
    <property type="entry name" value="S-ADENOSYL-L-METHIONINE-DEPENDENT METHYLTRANSFERASES SUPERFAMILY PROTEIN"/>
    <property type="match status" value="1"/>
</dbReference>
<evidence type="ECO:0000256" key="5">
    <source>
        <dbReference type="ARBA" id="ARBA00022691"/>
    </source>
</evidence>
<feature type="binding site" evidence="6">
    <location>
        <begin position="128"/>
        <end position="129"/>
    </location>
    <ligand>
        <name>S-adenosyl-L-methionine</name>
        <dbReference type="ChEBI" id="CHEBI:59789"/>
    </ligand>
</feature>
<evidence type="ECO:0000256" key="2">
    <source>
        <dbReference type="ARBA" id="ARBA00022552"/>
    </source>
</evidence>
<proteinExistence type="inferred from homology"/>
<dbReference type="InterPro" id="IPR003682">
    <property type="entry name" value="rRNA_ssu_MeTfrase_G"/>
</dbReference>
<evidence type="ECO:0000256" key="4">
    <source>
        <dbReference type="ARBA" id="ARBA00022679"/>
    </source>
</evidence>